<protein>
    <submittedName>
        <fullName evidence="1">Uncharacterized protein</fullName>
    </submittedName>
</protein>
<comment type="caution">
    <text evidence="1">The sequence shown here is derived from an EMBL/GenBank/DDBJ whole genome shotgun (WGS) entry which is preliminary data.</text>
</comment>
<proteinExistence type="predicted"/>
<dbReference type="EMBL" id="AMCZ02000003">
    <property type="protein sequence ID" value="EWC42655.1"/>
    <property type="molecule type" value="Genomic_DNA"/>
</dbReference>
<gene>
    <name evidence="1" type="ORF">B597_004400</name>
</gene>
<dbReference type="HOGENOM" id="CLU_2864551_0_0_6"/>
<dbReference type="RefSeq" id="WP_003297026.1">
    <property type="nucleotide sequence ID" value="NZ_KK020676.1"/>
</dbReference>
<organism evidence="1 2">
    <name type="scientific">Stutzerimonas stutzeri KOS6</name>
    <dbReference type="NCBI Taxonomy" id="1218352"/>
    <lineage>
        <taxon>Bacteria</taxon>
        <taxon>Pseudomonadati</taxon>
        <taxon>Pseudomonadota</taxon>
        <taxon>Gammaproteobacteria</taxon>
        <taxon>Pseudomonadales</taxon>
        <taxon>Pseudomonadaceae</taxon>
        <taxon>Stutzerimonas</taxon>
    </lineage>
</organism>
<sequence>MSTETTSRTPLVLADGYSYTELIPVRDASGAPDEGGFIRIFHALFSPDEEQAIPEPCACDTSLTASEQG</sequence>
<name>A0A061JVL8_STUST</name>
<evidence type="ECO:0000313" key="1">
    <source>
        <dbReference type="EMBL" id="EWC42655.1"/>
    </source>
</evidence>
<dbReference type="AlphaFoldDB" id="A0A061JVL8"/>
<reference evidence="1 2" key="1">
    <citation type="journal article" date="2013" name="Genome Announc.">
        <title>Draft Genome of the Nitrogen-Fixing Bacterium Pseudomonas stutzeri Strain KOS6 Isolated from Industrial Hydrocarbon Sludge.</title>
        <authorList>
            <person name="Grigoryeva T.V."/>
            <person name="Laikov A.V."/>
            <person name="Naumova R.P."/>
            <person name="Manolov A.I."/>
            <person name="Larin A.K."/>
            <person name="Karpova I.Y."/>
            <person name="Semashko T.A."/>
            <person name="Alexeev D.G."/>
            <person name="Kostryukova E.S."/>
            <person name="Muller R."/>
            <person name="Govorun V.M."/>
        </authorList>
    </citation>
    <scope>NUCLEOTIDE SEQUENCE [LARGE SCALE GENOMIC DNA]</scope>
    <source>
        <strain evidence="1 2">KOS6</strain>
    </source>
</reference>
<dbReference type="Proteomes" id="UP000026923">
    <property type="component" value="Unassembled WGS sequence"/>
</dbReference>
<dbReference type="OrthoDB" id="6962562at2"/>
<evidence type="ECO:0000313" key="2">
    <source>
        <dbReference type="Proteomes" id="UP000026923"/>
    </source>
</evidence>
<accession>A0A061JVL8</accession>